<sequence>MITTKQLALALEELGVNAETTLIAAELKHGLAAEDHEGIGRAALAGLLFRLAGMAASETISLGSDIPTMEARASAASPKSSDLPNEHPADQARFEAFWLAERLATIKSDGFSWGPEFDELLSAIRGSVEAARSLLTIYHGLSCGLWLDASYSGWDVSLYQLGAADRSVRMALGVVERAWAAQQAISGTDRGGEDWHL</sequence>
<evidence type="ECO:0000313" key="1">
    <source>
        <dbReference type="EMBL" id="KIA63385.1"/>
    </source>
</evidence>
<dbReference type="Proteomes" id="UP000031364">
    <property type="component" value="Unassembled WGS sequence"/>
</dbReference>
<gene>
    <name evidence="1" type="ORF">FG87_19505</name>
</gene>
<keyword evidence="2" id="KW-1185">Reference proteome</keyword>
<reference evidence="1 2" key="1">
    <citation type="journal article" date="2014" name="Int. J. Syst. Evol. Microbiol.">
        <title>Nocardia vulneris sp. nov., isolated from wounds of human patients in North America.</title>
        <authorList>
            <person name="Lasker B.A."/>
            <person name="Bell M."/>
            <person name="Klenk H.P."/>
            <person name="Sproer C."/>
            <person name="Schumann C."/>
            <person name="Schumann P."/>
            <person name="Brown J.M."/>
        </authorList>
    </citation>
    <scope>NUCLEOTIDE SEQUENCE [LARGE SCALE GENOMIC DNA]</scope>
    <source>
        <strain evidence="1 2">W9851</strain>
    </source>
</reference>
<protein>
    <submittedName>
        <fullName evidence="1">Uncharacterized protein</fullName>
    </submittedName>
</protein>
<dbReference type="EMBL" id="JNFP01000022">
    <property type="protein sequence ID" value="KIA63385.1"/>
    <property type="molecule type" value="Genomic_DNA"/>
</dbReference>
<dbReference type="RefSeq" id="WP_063048122.1">
    <property type="nucleotide sequence ID" value="NZ_BDCI01000010.1"/>
</dbReference>
<accession>A0ABR4ZDJ4</accession>
<proteinExistence type="predicted"/>
<name>A0ABR4ZDJ4_9NOCA</name>
<organism evidence="1 2">
    <name type="scientific">Nocardia vulneris</name>
    <dbReference type="NCBI Taxonomy" id="1141657"/>
    <lineage>
        <taxon>Bacteria</taxon>
        <taxon>Bacillati</taxon>
        <taxon>Actinomycetota</taxon>
        <taxon>Actinomycetes</taxon>
        <taxon>Mycobacteriales</taxon>
        <taxon>Nocardiaceae</taxon>
        <taxon>Nocardia</taxon>
    </lineage>
</organism>
<evidence type="ECO:0000313" key="2">
    <source>
        <dbReference type="Proteomes" id="UP000031364"/>
    </source>
</evidence>
<comment type="caution">
    <text evidence="1">The sequence shown here is derived from an EMBL/GenBank/DDBJ whole genome shotgun (WGS) entry which is preliminary data.</text>
</comment>